<dbReference type="Proteomes" id="UP000232196">
    <property type="component" value="Unassembled WGS sequence"/>
</dbReference>
<protein>
    <submittedName>
        <fullName evidence="2">NADPH-dependent oxidoreductase</fullName>
    </submittedName>
</protein>
<dbReference type="InterPro" id="IPR050712">
    <property type="entry name" value="NAD(P)H-dep_reductase"/>
</dbReference>
<accession>A0A2M9XAK0</accession>
<comment type="caution">
    <text evidence="2">The sequence shown here is derived from an EMBL/GenBank/DDBJ whole genome shotgun (WGS) entry which is preliminary data.</text>
</comment>
<dbReference type="GO" id="GO:0005829">
    <property type="term" value="C:cytosol"/>
    <property type="evidence" value="ECO:0007669"/>
    <property type="project" value="TreeGrafter"/>
</dbReference>
<gene>
    <name evidence="2" type="ORF">CH357_14100</name>
</gene>
<dbReference type="OrthoDB" id="9812295at2"/>
<dbReference type="SUPFAM" id="SSF52218">
    <property type="entry name" value="Flavoproteins"/>
    <property type="match status" value="1"/>
</dbReference>
<dbReference type="PANTHER" id="PTHR30543">
    <property type="entry name" value="CHROMATE REDUCTASE"/>
    <property type="match status" value="1"/>
</dbReference>
<dbReference type="AlphaFoldDB" id="A0A2M9XAK0"/>
<dbReference type="InterPro" id="IPR029039">
    <property type="entry name" value="Flavoprotein-like_sf"/>
</dbReference>
<organism evidence="2 3">
    <name type="scientific">Leptospira hartskeerlii</name>
    <dbReference type="NCBI Taxonomy" id="2023177"/>
    <lineage>
        <taxon>Bacteria</taxon>
        <taxon>Pseudomonadati</taxon>
        <taxon>Spirochaetota</taxon>
        <taxon>Spirochaetia</taxon>
        <taxon>Leptospirales</taxon>
        <taxon>Leptospiraceae</taxon>
        <taxon>Leptospira</taxon>
    </lineage>
</organism>
<dbReference type="PANTHER" id="PTHR30543:SF31">
    <property type="entry name" value="NADPH-DEPENDENT AZOREDUCTASE AZR"/>
    <property type="match status" value="1"/>
</dbReference>
<evidence type="ECO:0000259" key="1">
    <source>
        <dbReference type="Pfam" id="PF03358"/>
    </source>
</evidence>
<dbReference type="GO" id="GO:0010181">
    <property type="term" value="F:FMN binding"/>
    <property type="evidence" value="ECO:0007669"/>
    <property type="project" value="TreeGrafter"/>
</dbReference>
<evidence type="ECO:0000313" key="3">
    <source>
        <dbReference type="Proteomes" id="UP000232196"/>
    </source>
</evidence>
<proteinExistence type="predicted"/>
<name>A0A2M9XAK0_9LEPT</name>
<feature type="domain" description="NADPH-dependent FMN reductase-like" evidence="1">
    <location>
        <begin position="1"/>
        <end position="144"/>
    </location>
</feature>
<dbReference type="RefSeq" id="WP_100707412.1">
    <property type="nucleotide sequence ID" value="NZ_NPDL01000006.1"/>
</dbReference>
<dbReference type="EMBL" id="NPDN01000007">
    <property type="protein sequence ID" value="PJZ24715.1"/>
    <property type="molecule type" value="Genomic_DNA"/>
</dbReference>
<reference evidence="2 3" key="1">
    <citation type="submission" date="2017-07" db="EMBL/GenBank/DDBJ databases">
        <title>Leptospira spp. isolated from tropical soils.</title>
        <authorList>
            <person name="Thibeaux R."/>
            <person name="Iraola G."/>
            <person name="Ferres I."/>
            <person name="Bierque E."/>
            <person name="Girault D."/>
            <person name="Soupe-Gilbert M.-E."/>
            <person name="Picardeau M."/>
            <person name="Goarant C."/>
        </authorList>
    </citation>
    <scope>NUCLEOTIDE SEQUENCE [LARGE SCALE GENOMIC DNA]</scope>
    <source>
        <strain evidence="2 3">MCA1-C-A1</strain>
    </source>
</reference>
<dbReference type="GO" id="GO:0016491">
    <property type="term" value="F:oxidoreductase activity"/>
    <property type="evidence" value="ECO:0007669"/>
    <property type="project" value="InterPro"/>
</dbReference>
<evidence type="ECO:0000313" key="2">
    <source>
        <dbReference type="EMBL" id="PJZ24715.1"/>
    </source>
</evidence>
<dbReference type="Pfam" id="PF03358">
    <property type="entry name" value="FMN_red"/>
    <property type="match status" value="1"/>
</dbReference>
<dbReference type="Gene3D" id="3.40.50.360">
    <property type="match status" value="1"/>
</dbReference>
<keyword evidence="3" id="KW-1185">Reference proteome</keyword>
<dbReference type="InterPro" id="IPR005025">
    <property type="entry name" value="FMN_Rdtase-like_dom"/>
</dbReference>
<sequence>MKIGIIVGSQQKVSQSSKVGEFLNSKLKEMSVETWTLDLGKNPLPIYDSTQTSDDKLWTDLWKPIDENLKSSEGFVVITPEYGGMASPAIKNFFLHAGLVQLGHKPGLLVSVSSGRGGAFPINEMRASSYKNTKICYIPEQLIFRDVEHLINGVEPVSPEDSFIRERSTFALKILLAYAEALSEIRESGVVQDPRFKNGMS</sequence>